<dbReference type="AlphaFoldDB" id="A0A183THE9"/>
<feature type="compositionally biased region" description="Basic and acidic residues" evidence="1">
    <location>
        <begin position="39"/>
        <end position="51"/>
    </location>
</feature>
<proteinExistence type="predicted"/>
<dbReference type="WBParaSite" id="SSLN_0001650001-mRNA-1">
    <property type="protein sequence ID" value="SSLN_0001650001-mRNA-1"/>
    <property type="gene ID" value="SSLN_0001650001"/>
</dbReference>
<evidence type="ECO:0000256" key="1">
    <source>
        <dbReference type="SAM" id="MobiDB-lite"/>
    </source>
</evidence>
<name>A0A183THE9_SCHSO</name>
<organism evidence="2">
    <name type="scientific">Schistocephalus solidus</name>
    <name type="common">Tapeworm</name>
    <dbReference type="NCBI Taxonomy" id="70667"/>
    <lineage>
        <taxon>Eukaryota</taxon>
        <taxon>Metazoa</taxon>
        <taxon>Spiralia</taxon>
        <taxon>Lophotrochozoa</taxon>
        <taxon>Platyhelminthes</taxon>
        <taxon>Cestoda</taxon>
        <taxon>Eucestoda</taxon>
        <taxon>Diphyllobothriidea</taxon>
        <taxon>Diphyllobothriidae</taxon>
        <taxon>Schistocephalus</taxon>
    </lineage>
</organism>
<accession>A0A183THE9</accession>
<sequence>LVALGGLNVPVSTDYTVWECWVPTEFAAPTKRAPFSNEPVRRTPPPHEKHFIPLSGAGEDNLDAPRSLHWQLLDYVLVRRRSATQMDERINASSCP</sequence>
<protein>
    <submittedName>
        <fullName evidence="2">Uncharacterized protein</fullName>
    </submittedName>
</protein>
<evidence type="ECO:0000313" key="2">
    <source>
        <dbReference type="WBParaSite" id="SSLN_0001650001-mRNA-1"/>
    </source>
</evidence>
<feature type="region of interest" description="Disordered" evidence="1">
    <location>
        <begin position="34"/>
        <end position="56"/>
    </location>
</feature>
<reference evidence="2" key="1">
    <citation type="submission" date="2016-06" db="UniProtKB">
        <authorList>
            <consortium name="WormBaseParasite"/>
        </authorList>
    </citation>
    <scope>IDENTIFICATION</scope>
</reference>